<reference evidence="1 2" key="1">
    <citation type="submission" date="2019-05" db="EMBL/GenBank/DDBJ databases">
        <title>Another draft genome of Portunus trituberculatus and its Hox gene families provides insights of decapod evolution.</title>
        <authorList>
            <person name="Jeong J.-H."/>
            <person name="Song I."/>
            <person name="Kim S."/>
            <person name="Choi T."/>
            <person name="Kim D."/>
            <person name="Ryu S."/>
            <person name="Kim W."/>
        </authorList>
    </citation>
    <scope>NUCLEOTIDE SEQUENCE [LARGE SCALE GENOMIC DNA]</scope>
    <source>
        <tissue evidence="1">Muscle</tissue>
    </source>
</reference>
<sequence>MTCVSPKRIAALLEQTRRGVQGDPYGSPSIIPTRHAALPAEEETFLPAGKERLEKFGIASFWRPCNSRRSARPWPPAPWG</sequence>
<dbReference type="AlphaFoldDB" id="A0A5B7GRR0"/>
<dbReference type="Proteomes" id="UP000324222">
    <property type="component" value="Unassembled WGS sequence"/>
</dbReference>
<proteinExistence type="predicted"/>
<name>A0A5B7GRR0_PORTR</name>
<evidence type="ECO:0000313" key="1">
    <source>
        <dbReference type="EMBL" id="MPC60293.1"/>
    </source>
</evidence>
<accession>A0A5B7GRR0</accession>
<comment type="caution">
    <text evidence="1">The sequence shown here is derived from an EMBL/GenBank/DDBJ whole genome shotgun (WGS) entry which is preliminary data.</text>
</comment>
<gene>
    <name evidence="1" type="ORF">E2C01_054332</name>
</gene>
<keyword evidence="2" id="KW-1185">Reference proteome</keyword>
<evidence type="ECO:0000313" key="2">
    <source>
        <dbReference type="Proteomes" id="UP000324222"/>
    </source>
</evidence>
<organism evidence="1 2">
    <name type="scientific">Portunus trituberculatus</name>
    <name type="common">Swimming crab</name>
    <name type="synonym">Neptunus trituberculatus</name>
    <dbReference type="NCBI Taxonomy" id="210409"/>
    <lineage>
        <taxon>Eukaryota</taxon>
        <taxon>Metazoa</taxon>
        <taxon>Ecdysozoa</taxon>
        <taxon>Arthropoda</taxon>
        <taxon>Crustacea</taxon>
        <taxon>Multicrustacea</taxon>
        <taxon>Malacostraca</taxon>
        <taxon>Eumalacostraca</taxon>
        <taxon>Eucarida</taxon>
        <taxon>Decapoda</taxon>
        <taxon>Pleocyemata</taxon>
        <taxon>Brachyura</taxon>
        <taxon>Eubrachyura</taxon>
        <taxon>Portunoidea</taxon>
        <taxon>Portunidae</taxon>
        <taxon>Portuninae</taxon>
        <taxon>Portunus</taxon>
    </lineage>
</organism>
<protein>
    <submittedName>
        <fullName evidence="1">Uncharacterized protein</fullName>
    </submittedName>
</protein>
<dbReference type="EMBL" id="VSRR010017363">
    <property type="protein sequence ID" value="MPC60293.1"/>
    <property type="molecule type" value="Genomic_DNA"/>
</dbReference>